<dbReference type="AlphaFoldDB" id="A0A6P1DYT3"/>
<accession>A0A6P1DYT3</accession>
<name>A0A6P1DYT3_9GAMM</name>
<proteinExistence type="predicted"/>
<dbReference type="EMBL" id="JAAIJR010000214">
    <property type="protein sequence ID" value="NEX23487.1"/>
    <property type="molecule type" value="Genomic_DNA"/>
</dbReference>
<dbReference type="NCBIfam" id="TIGR04353">
    <property type="entry name" value="PqqD_rel_X"/>
    <property type="match status" value="1"/>
</dbReference>
<gene>
    <name evidence="1" type="ORF">G3480_24895</name>
</gene>
<sequence>MPDSALLVLYIQLLQLNLSIQTLVLSAGLACDLMIDRQVRYQISACSLVDVAWENEHLVYCVDSGETHFLNATGAQILDYLIASPLSFEDLLACITSVDDGSNSETSAADLSSFLDRFVELGILVSCPALSDA</sequence>
<protein>
    <submittedName>
        <fullName evidence="1">HPr-rel-A system PqqD family peptide chaperone</fullName>
    </submittedName>
</protein>
<reference evidence="1 2" key="2">
    <citation type="submission" date="2020-02" db="EMBL/GenBank/DDBJ databases">
        <title>Genome sequences of Thiorhodococcus mannitoliphagus and Thiorhodococcus minor, purple sulfur photosynthetic bacteria in the gammaproteobacterial family, Chromatiaceae.</title>
        <authorList>
            <person name="Aviles F.A."/>
            <person name="Meyer T.E."/>
            <person name="Kyndt J.A."/>
        </authorList>
    </citation>
    <scope>NUCLEOTIDE SEQUENCE [LARGE SCALE GENOMIC DNA]</scope>
    <source>
        <strain evidence="1 2">DSM 18266</strain>
    </source>
</reference>
<evidence type="ECO:0000313" key="2">
    <source>
        <dbReference type="Proteomes" id="UP000471640"/>
    </source>
</evidence>
<organism evidence="1 2">
    <name type="scientific">Thiorhodococcus mannitoliphagus</name>
    <dbReference type="NCBI Taxonomy" id="329406"/>
    <lineage>
        <taxon>Bacteria</taxon>
        <taxon>Pseudomonadati</taxon>
        <taxon>Pseudomonadota</taxon>
        <taxon>Gammaproteobacteria</taxon>
        <taxon>Chromatiales</taxon>
        <taxon>Chromatiaceae</taxon>
        <taxon>Thiorhodococcus</taxon>
    </lineage>
</organism>
<dbReference type="Proteomes" id="UP000471640">
    <property type="component" value="Unassembled WGS sequence"/>
</dbReference>
<keyword evidence="2" id="KW-1185">Reference proteome</keyword>
<dbReference type="InterPro" id="IPR027599">
    <property type="entry name" value="PqqD-rel_X"/>
</dbReference>
<reference evidence="2" key="1">
    <citation type="journal article" date="2020" name="Microbiol. Resour. Announc.">
        <title>Draft Genome Sequences of Thiorhodococcus mannitoliphagus and Thiorhodococcus minor, Purple Sulfur Photosynthetic Bacteria in the Gammaproteobacterial Family Chromatiaceae.</title>
        <authorList>
            <person name="Aviles F.A."/>
            <person name="Meyer T.E."/>
            <person name="Kyndt J.A."/>
        </authorList>
    </citation>
    <scope>NUCLEOTIDE SEQUENCE [LARGE SCALE GENOMIC DNA]</scope>
    <source>
        <strain evidence="2">DSM 18266</strain>
    </source>
</reference>
<evidence type="ECO:0000313" key="1">
    <source>
        <dbReference type="EMBL" id="NEX23487.1"/>
    </source>
</evidence>
<comment type="caution">
    <text evidence="1">The sequence shown here is derived from an EMBL/GenBank/DDBJ whole genome shotgun (WGS) entry which is preliminary data.</text>
</comment>